<proteinExistence type="predicted"/>
<feature type="region of interest" description="Disordered" evidence="1">
    <location>
        <begin position="140"/>
        <end position="178"/>
    </location>
</feature>
<keyword evidence="4" id="KW-1185">Reference proteome</keyword>
<comment type="caution">
    <text evidence="3">The sequence shown here is derived from an EMBL/GenBank/DDBJ whole genome shotgun (WGS) entry which is preliminary data.</text>
</comment>
<dbReference type="EMBL" id="JAMQJY010000001">
    <property type="protein sequence ID" value="MCM2675280.1"/>
    <property type="molecule type" value="Genomic_DNA"/>
</dbReference>
<evidence type="ECO:0000256" key="1">
    <source>
        <dbReference type="SAM" id="MobiDB-lite"/>
    </source>
</evidence>
<evidence type="ECO:0000313" key="4">
    <source>
        <dbReference type="Proteomes" id="UP001203665"/>
    </source>
</evidence>
<organism evidence="3 4">
    <name type="scientific">Alkalicoccobacillus plakortidis</name>
    <dbReference type="NCBI Taxonomy" id="444060"/>
    <lineage>
        <taxon>Bacteria</taxon>
        <taxon>Bacillati</taxon>
        <taxon>Bacillota</taxon>
        <taxon>Bacilli</taxon>
        <taxon>Bacillales</taxon>
        <taxon>Bacillaceae</taxon>
        <taxon>Alkalicoccobacillus</taxon>
    </lineage>
</organism>
<accession>A0ABT0XHU3</accession>
<evidence type="ECO:0000256" key="2">
    <source>
        <dbReference type="SAM" id="SignalP"/>
    </source>
</evidence>
<feature type="signal peptide" evidence="2">
    <location>
        <begin position="1"/>
        <end position="25"/>
    </location>
</feature>
<gene>
    <name evidence="3" type="ORF">NDM98_07140</name>
</gene>
<protein>
    <recommendedName>
        <fullName evidence="5">YusW-like protein</fullName>
    </recommendedName>
</protein>
<dbReference type="Proteomes" id="UP001203665">
    <property type="component" value="Unassembled WGS sequence"/>
</dbReference>
<feature type="chain" id="PRO_5046662777" description="YusW-like protein" evidence="2">
    <location>
        <begin position="26"/>
        <end position="178"/>
    </location>
</feature>
<dbReference type="RefSeq" id="WP_251605778.1">
    <property type="nucleotide sequence ID" value="NZ_JAMQJY010000001.1"/>
</dbReference>
<keyword evidence="2" id="KW-0732">Signal</keyword>
<evidence type="ECO:0008006" key="5">
    <source>
        <dbReference type="Google" id="ProtNLM"/>
    </source>
</evidence>
<sequence length="178" mass="19664">MKKGMVVFVALLMIGILALPSQAMAGGFELMQTFSLRITVVENGTEHEWEYDSPSHYEFETGTTVIKGKEAKIQVDQMISTLQIKKAQTREQYKEALIQMYPNLESFDIRFIDEDDRLYTWGLAEEGLMSGEEGLIMSGKLSSMSGKSSSMSGKSSSMSGKSSSMSGKLNSMSGNREP</sequence>
<evidence type="ECO:0000313" key="3">
    <source>
        <dbReference type="EMBL" id="MCM2675280.1"/>
    </source>
</evidence>
<reference evidence="3" key="1">
    <citation type="submission" date="2022-06" db="EMBL/GenBank/DDBJ databases">
        <title>Alkalicoccobacillus porphyridii sp. nov., isolated from a marine red alga, Porphyridium purpureum and reclassification of Shouchella plakortidis and Shouchella gibsonii as Alkalicoccobacillus plakortidis comb. nov. and Alkalicoccobacillus gibsonii comb. nov.</title>
        <authorList>
            <person name="Kim K.H."/>
            <person name="Lee J.K."/>
            <person name="Han D.M."/>
            <person name="Baek J.H."/>
            <person name="Jeon C.O."/>
        </authorList>
    </citation>
    <scope>NUCLEOTIDE SEQUENCE</scope>
    <source>
        <strain evidence="3">DSM 19153</strain>
    </source>
</reference>
<name>A0ABT0XHU3_9BACI</name>